<feature type="compositionally biased region" description="Pro residues" evidence="1">
    <location>
        <begin position="227"/>
        <end position="241"/>
    </location>
</feature>
<feature type="region of interest" description="Disordered" evidence="1">
    <location>
        <begin position="257"/>
        <end position="284"/>
    </location>
</feature>
<feature type="region of interest" description="Disordered" evidence="1">
    <location>
        <begin position="57"/>
        <end position="86"/>
    </location>
</feature>
<dbReference type="AlphaFoldDB" id="A0A818N8N4"/>
<feature type="region of interest" description="Disordered" evidence="1">
    <location>
        <begin position="221"/>
        <end position="241"/>
    </location>
</feature>
<dbReference type="OrthoDB" id="10033733at2759"/>
<dbReference type="Proteomes" id="UP000663881">
    <property type="component" value="Unassembled WGS sequence"/>
</dbReference>
<sequence length="401" mass="46540">MGSFFYDDDYNDMCYTQHYNGRPLSVILTEPFDPFEPQPASFFDDIPCIESDFASLHHHHRHHHHHHHHQQQQQEQQHRHRSRSSGRRYKREYFTVHYPNANYNSYCFSPPPPPPPPRRPIHRVASREVLIEKIETVTIEEQQRRPPPPPYMVSFVRTPSPPIRQLKIRNRPSSCFDLYKESTDTRYQQKENRWSKCVDKHREEHFQYNYNYHKTPERIVPIEREPPPSPPPPPPPPAPVPVPLKIIFHDATTSTEDLYIPTPKPVRPETKDTGTTTAGLPKRPLCVTGKENSSTPLINLSPIETQIIERFEKTEKVRRDSTSSTGTLSKPCNVLNLTAADRKREKSRVIVRPTSKPREILVDTSGIFSFPGEFSEPTSPQNIENGPTIKSRSPFQPPDIK</sequence>
<evidence type="ECO:0000313" key="4">
    <source>
        <dbReference type="Proteomes" id="UP000663881"/>
    </source>
</evidence>
<dbReference type="EMBL" id="CAJOAY010000249">
    <property type="protein sequence ID" value="CAF3602829.1"/>
    <property type="molecule type" value="Genomic_DNA"/>
</dbReference>
<accession>A0A818N8N4</accession>
<proteinExistence type="predicted"/>
<evidence type="ECO:0000313" key="3">
    <source>
        <dbReference type="EMBL" id="CAF3602829.1"/>
    </source>
</evidence>
<organism evidence="3 4">
    <name type="scientific">Adineta steineri</name>
    <dbReference type="NCBI Taxonomy" id="433720"/>
    <lineage>
        <taxon>Eukaryota</taxon>
        <taxon>Metazoa</taxon>
        <taxon>Spiralia</taxon>
        <taxon>Gnathifera</taxon>
        <taxon>Rotifera</taxon>
        <taxon>Eurotatoria</taxon>
        <taxon>Bdelloidea</taxon>
        <taxon>Adinetida</taxon>
        <taxon>Adinetidae</taxon>
        <taxon>Adineta</taxon>
    </lineage>
</organism>
<dbReference type="EMBL" id="CAJNON010000054">
    <property type="protein sequence ID" value="CAF0880552.1"/>
    <property type="molecule type" value="Genomic_DNA"/>
</dbReference>
<reference evidence="3" key="1">
    <citation type="submission" date="2021-02" db="EMBL/GenBank/DDBJ databases">
        <authorList>
            <person name="Nowell W R."/>
        </authorList>
    </citation>
    <scope>NUCLEOTIDE SEQUENCE</scope>
</reference>
<feature type="compositionally biased region" description="Polar residues" evidence="1">
    <location>
        <begin position="376"/>
        <end position="394"/>
    </location>
</feature>
<protein>
    <submittedName>
        <fullName evidence="3">Uncharacterized protein</fullName>
    </submittedName>
</protein>
<comment type="caution">
    <text evidence="3">The sequence shown here is derived from an EMBL/GenBank/DDBJ whole genome shotgun (WGS) entry which is preliminary data.</text>
</comment>
<feature type="compositionally biased region" description="Basic residues" evidence="1">
    <location>
        <begin position="57"/>
        <end position="70"/>
    </location>
</feature>
<evidence type="ECO:0000256" key="1">
    <source>
        <dbReference type="SAM" id="MobiDB-lite"/>
    </source>
</evidence>
<name>A0A818N8N4_9BILA</name>
<feature type="region of interest" description="Disordered" evidence="1">
    <location>
        <begin position="370"/>
        <end position="401"/>
    </location>
</feature>
<evidence type="ECO:0000313" key="2">
    <source>
        <dbReference type="EMBL" id="CAF0880552.1"/>
    </source>
</evidence>
<gene>
    <name evidence="3" type="ORF">OKA104_LOCUS6710</name>
    <name evidence="2" type="ORF">VCS650_LOCUS8223</name>
</gene>
<dbReference type="Proteomes" id="UP000663891">
    <property type="component" value="Unassembled WGS sequence"/>
</dbReference>